<proteinExistence type="predicted"/>
<gene>
    <name evidence="1" type="ORF">ATM17_18865</name>
</gene>
<evidence type="ECO:0000313" key="1">
    <source>
        <dbReference type="EMBL" id="AMU91078.1"/>
    </source>
</evidence>
<dbReference type="KEGG" id="smaz:LH19_18300"/>
<sequence length="764" mass="82941">MLSPAHVAEDEAWLSEFFSDPNELHWASLRDGTAPPEIAEQVLPWLLALADSGSMAPVILPFVRAGKVAGWYATTRSGEGGFEFAAELQAWLGPTYLSLFEQAHVDSSDPSAMAIARRSNGRVWKFSGANGAAKAIISRRLDEYCGLLRRRPKRVQTAARPVGTIRGDFERALLAKDAAAAEGFIAELKTTGRLNEENLRYLTVRLSAGLGLWPEIARNHWLVQTMSDLALPPRILADIIEALYRTYVDAVEAAGDVTKTLATFDSHVAGRYPRLFASRRGIRTPRVVKAFLLFEQLQSRPNGDIIDELGNLLEDSDKIRVLVERPQAEPVSAVDPETEADEIFDDLQYDRAFSLYTRLPLTKKIIGRLITCAQFIGTEEARARLISLVHSADPELIGNLAPPMRDKLHGLSAPLSPLPFPELVSAGEGVSALGANEPNGWMAWAEKLRSAEDLSGAEQALQTAVTNWTTAEFKSDTAKARAFADIIGNLNGEAAMLARRAVPQIFESFFPADELVSEGGKPVAELLFALVAMDDGLSTSDLDILAQLLNILLALGLSGPEYVSIVSDLEDVQDRVRSYANLPWSLDVCEILAVSPAQSDAAGSARQAFFLRVLGQAQTFAHRLGPQDFLPMEFLAKDFGLDSASVDILRRKDGSDEAPTESVDLTGKLIGVYTLAEAAGARAKASLEKMFPGSVVEVNSDLVATDKLRNLARSADIFVFTWKSSSHAAFYCIKDELPGGEPIWAAGKGTASIIRAVIEKAGEI</sequence>
<reference evidence="2" key="1">
    <citation type="submission" date="2015-11" db="EMBL/GenBank/DDBJ databases">
        <title>Complete genome sequence of a polyethylene-glycol degrader Sphingopyxis macrogoltabida 203N (NBRC 111659).</title>
        <authorList>
            <person name="Yoshiyuki O."/>
            <person name="Shouta N."/>
            <person name="Nagata Y."/>
            <person name="Numata M."/>
            <person name="Tsuchikane K."/>
            <person name="Hosoyama A."/>
            <person name="Yamazoe A."/>
            <person name="Tsuda M."/>
            <person name="Fujita N."/>
            <person name="Kawai F."/>
        </authorList>
    </citation>
    <scope>NUCLEOTIDE SEQUENCE [LARGE SCALE GENOMIC DNA]</scope>
    <source>
        <strain evidence="2">203N</strain>
    </source>
</reference>
<dbReference type="Proteomes" id="UP000076088">
    <property type="component" value="Chromosome"/>
</dbReference>
<keyword evidence="2" id="KW-1185">Reference proteome</keyword>
<dbReference type="NCBIfam" id="NF041061">
    <property type="entry name" value="DpdD"/>
    <property type="match status" value="1"/>
</dbReference>
<dbReference type="InterPro" id="IPR049807">
    <property type="entry name" value="DpdD-like"/>
</dbReference>
<dbReference type="AlphaFoldDB" id="A0AAC9FG19"/>
<evidence type="ECO:0000313" key="2">
    <source>
        <dbReference type="Proteomes" id="UP000076088"/>
    </source>
</evidence>
<dbReference type="RefSeq" id="WP_054730970.1">
    <property type="nucleotide sequence ID" value="NZ_CP009429.1"/>
</dbReference>
<protein>
    <submittedName>
        <fullName evidence="1">Uncharacterized protein</fullName>
    </submittedName>
</protein>
<dbReference type="EMBL" id="CP013344">
    <property type="protein sequence ID" value="AMU91078.1"/>
    <property type="molecule type" value="Genomic_DNA"/>
</dbReference>
<name>A0AAC9FG19_SPHMC</name>
<accession>A0AAC9FG19</accession>
<organism evidence="1 2">
    <name type="scientific">Sphingopyxis macrogoltabida</name>
    <name type="common">Sphingomonas macrogoltabidus</name>
    <dbReference type="NCBI Taxonomy" id="33050"/>
    <lineage>
        <taxon>Bacteria</taxon>
        <taxon>Pseudomonadati</taxon>
        <taxon>Pseudomonadota</taxon>
        <taxon>Alphaproteobacteria</taxon>
        <taxon>Sphingomonadales</taxon>
        <taxon>Sphingomonadaceae</taxon>
        <taxon>Sphingopyxis</taxon>
    </lineage>
</organism>
<reference evidence="1 2" key="2">
    <citation type="journal article" date="2016" name="Genome Announc.">
        <title>Complete Genome Sequence of Sphingopyxis macrogoltabida Strain 203N (NBRC 111659), a Polyethylene Glycol Degrader.</title>
        <authorList>
            <person name="Ohtsubo Y."/>
            <person name="Nonoyama S."/>
            <person name="Nagata Y."/>
            <person name="Numata M."/>
            <person name="Tsuchikane K."/>
            <person name="Hosoyama A."/>
            <person name="Yamazoe A."/>
            <person name="Tsuda M."/>
            <person name="Fujita N."/>
            <person name="Kawai F."/>
        </authorList>
    </citation>
    <scope>NUCLEOTIDE SEQUENCE [LARGE SCALE GENOMIC DNA]</scope>
    <source>
        <strain evidence="1 2">203N</strain>
    </source>
</reference>